<comment type="caution">
    <text evidence="2">The sequence shown here is derived from an EMBL/GenBank/DDBJ whole genome shotgun (WGS) entry which is preliminary data.</text>
</comment>
<name>A0A8H6NC81_9PEZI</name>
<evidence type="ECO:0000313" key="3">
    <source>
        <dbReference type="Proteomes" id="UP000654918"/>
    </source>
</evidence>
<proteinExistence type="predicted"/>
<organism evidence="2 3">
    <name type="scientific">Colletotrichum plurivorum</name>
    <dbReference type="NCBI Taxonomy" id="2175906"/>
    <lineage>
        <taxon>Eukaryota</taxon>
        <taxon>Fungi</taxon>
        <taxon>Dikarya</taxon>
        <taxon>Ascomycota</taxon>
        <taxon>Pezizomycotina</taxon>
        <taxon>Sordariomycetes</taxon>
        <taxon>Hypocreomycetidae</taxon>
        <taxon>Glomerellales</taxon>
        <taxon>Glomerellaceae</taxon>
        <taxon>Colletotrichum</taxon>
        <taxon>Colletotrichum orchidearum species complex</taxon>
    </lineage>
</organism>
<accession>A0A8H6NC81</accession>
<evidence type="ECO:0000313" key="2">
    <source>
        <dbReference type="EMBL" id="KAF6828182.1"/>
    </source>
</evidence>
<keyword evidence="3" id="KW-1185">Reference proteome</keyword>
<protein>
    <submittedName>
        <fullName evidence="2">Uncharacterized protein</fullName>
    </submittedName>
</protein>
<reference evidence="2" key="1">
    <citation type="journal article" date="2020" name="Phytopathology">
        <title>Genome Sequence Resources of Colletotrichum truncatum, C. plurivorum, C. musicola, and C. sojae: Four Species Pathogenic to Soybean (Glycine max).</title>
        <authorList>
            <person name="Rogerio F."/>
            <person name="Boufleur T.R."/>
            <person name="Ciampi-Guillardi M."/>
            <person name="Sukno S.A."/>
            <person name="Thon M.R."/>
            <person name="Massola Junior N.S."/>
            <person name="Baroncelli R."/>
        </authorList>
    </citation>
    <scope>NUCLEOTIDE SEQUENCE</scope>
    <source>
        <strain evidence="2">LFN00145</strain>
    </source>
</reference>
<sequence>MTCALIGQDYGYLPLTAYDLSCRAPAAPPVSVPEHGPSLLTAPASGGLASQSHYPKLLHTTTVLSRCQWADWGPRSTDATLISARLQIQAYRLRSTWYYGAASIDERKESHGTSRACLVSSGQKHGQYGLADRHVTPRRREQVVNRQVELSEVAMAASNDSTTIRTARNQYSEMHGQPVLGAGAPLACDAVDELLQKSPRDASGFHTNSTTMYGNTDVGRFTLRNGATSLRGKIKTSDQYSINNGGDRIGTSRDPYRPGDLIQPP</sequence>
<feature type="region of interest" description="Disordered" evidence="1">
    <location>
        <begin position="238"/>
        <end position="265"/>
    </location>
</feature>
<dbReference type="AlphaFoldDB" id="A0A8H6NC81"/>
<evidence type="ECO:0000256" key="1">
    <source>
        <dbReference type="SAM" id="MobiDB-lite"/>
    </source>
</evidence>
<dbReference type="Proteomes" id="UP000654918">
    <property type="component" value="Unassembled WGS sequence"/>
</dbReference>
<gene>
    <name evidence="2" type="ORF">CPLU01_08661</name>
</gene>
<dbReference type="EMBL" id="WIGO01000126">
    <property type="protein sequence ID" value="KAF6828182.1"/>
    <property type="molecule type" value="Genomic_DNA"/>
</dbReference>